<organism evidence="2">
    <name type="scientific">marine metagenome</name>
    <dbReference type="NCBI Taxonomy" id="408172"/>
    <lineage>
        <taxon>unclassified sequences</taxon>
        <taxon>metagenomes</taxon>
        <taxon>ecological metagenomes</taxon>
    </lineage>
</organism>
<dbReference type="SMART" id="SM00852">
    <property type="entry name" value="MoCF_biosynth"/>
    <property type="match status" value="1"/>
</dbReference>
<dbReference type="Gene3D" id="3.40.980.10">
    <property type="entry name" value="MoaB/Mog-like domain"/>
    <property type="match status" value="1"/>
</dbReference>
<dbReference type="EMBL" id="UINC01229763">
    <property type="protein sequence ID" value="SVE61607.1"/>
    <property type="molecule type" value="Genomic_DNA"/>
</dbReference>
<evidence type="ECO:0000313" key="2">
    <source>
        <dbReference type="EMBL" id="SVE61607.1"/>
    </source>
</evidence>
<name>A0A383EXJ7_9ZZZZ</name>
<dbReference type="InterPro" id="IPR036425">
    <property type="entry name" value="MoaB/Mog-like_dom_sf"/>
</dbReference>
<dbReference type="AlphaFoldDB" id="A0A383EXJ7"/>
<sequence length="228" mass="24118">SAFTGRCNLYANGRGLVVIDSARIDQINLLHESLTIATLPHCDVVIPKQMVATVKVIPFAVSGRIVKAATAISQTPAPVIDVAKFTAKKMGLILTRLPGTKQSVLENTIKTARARVETLGSILIASEVVEHEETVVGAAIQKLRSSGCHIILISGASAIVDRRDVVPLGLESVGGIIDHFGMPVDPGNLMLLGHIGEGLRQTPVLGLPGCARSPKLNGFDWVLERLSA</sequence>
<evidence type="ECO:0000259" key="1">
    <source>
        <dbReference type="SMART" id="SM00852"/>
    </source>
</evidence>
<proteinExistence type="predicted"/>
<feature type="domain" description="MoaB/Mog" evidence="1">
    <location>
        <begin position="91"/>
        <end position="228"/>
    </location>
</feature>
<feature type="non-terminal residue" evidence="2">
    <location>
        <position position="1"/>
    </location>
</feature>
<protein>
    <recommendedName>
        <fullName evidence="1">MoaB/Mog domain-containing protein</fullName>
    </recommendedName>
</protein>
<reference evidence="2" key="1">
    <citation type="submission" date="2018-05" db="EMBL/GenBank/DDBJ databases">
        <authorList>
            <person name="Lanie J.A."/>
            <person name="Ng W.-L."/>
            <person name="Kazmierczak K.M."/>
            <person name="Andrzejewski T.M."/>
            <person name="Davidsen T.M."/>
            <person name="Wayne K.J."/>
            <person name="Tettelin H."/>
            <person name="Glass J.I."/>
            <person name="Rusch D."/>
            <person name="Podicherti R."/>
            <person name="Tsui H.-C.T."/>
            <person name="Winkler M.E."/>
        </authorList>
    </citation>
    <scope>NUCLEOTIDE SEQUENCE</scope>
</reference>
<feature type="non-terminal residue" evidence="2">
    <location>
        <position position="228"/>
    </location>
</feature>
<dbReference type="InterPro" id="IPR001453">
    <property type="entry name" value="MoaB/Mog_dom"/>
</dbReference>
<accession>A0A383EXJ7</accession>
<gene>
    <name evidence="2" type="ORF">METZ01_LOCUS514461</name>
</gene>
<dbReference type="SUPFAM" id="SSF53218">
    <property type="entry name" value="Molybdenum cofactor biosynthesis proteins"/>
    <property type="match status" value="1"/>
</dbReference>